<dbReference type="CDD" id="cd06849">
    <property type="entry name" value="lipoyl_domain"/>
    <property type="match status" value="1"/>
</dbReference>
<dbReference type="GO" id="GO:0006086">
    <property type="term" value="P:pyruvate decarboxylation to acetyl-CoA"/>
    <property type="evidence" value="ECO:0007669"/>
    <property type="project" value="InterPro"/>
</dbReference>
<dbReference type="InterPro" id="IPR004167">
    <property type="entry name" value="PSBD"/>
</dbReference>
<keyword evidence="12" id="KW-0670">Pyruvate</keyword>
<accession>A0A934RE10</accession>
<comment type="function">
    <text evidence="6">The pyruvate dehydrogenase complex catalyzes the overall conversion of pyruvate to acetyl-CoA and CO(2). It contains multiple copies of three enzymatic components: pyruvate dehydrogenase (E1), dihydrolipoamide acetyltransferase (E2) and lipoamide dehydrogenase (E3).</text>
</comment>
<comment type="cofactor">
    <cofactor evidence="8">
        <name>(R)-lipoate</name>
        <dbReference type="ChEBI" id="CHEBI:83088"/>
    </cofactor>
    <text evidence="8">Binds 1 lipoyl cofactor covalently.</text>
</comment>
<comment type="caution">
    <text evidence="12">The sequence shown here is derived from an EMBL/GenBank/DDBJ whole genome shotgun (WGS) entry which is preliminary data.</text>
</comment>
<dbReference type="InterPro" id="IPR011053">
    <property type="entry name" value="Single_hybrid_motif"/>
</dbReference>
<keyword evidence="4 8" id="KW-0450">Lipoyl</keyword>
<dbReference type="InterPro" id="IPR000089">
    <property type="entry name" value="Biotin_lipoyl"/>
</dbReference>
<dbReference type="Proteomes" id="UP000658278">
    <property type="component" value="Unassembled WGS sequence"/>
</dbReference>
<protein>
    <recommendedName>
        <fullName evidence="8">Acetyltransferase component of pyruvate dehydrogenase complex</fullName>
        <ecNumber evidence="8">2.3.1.12</ecNumber>
    </recommendedName>
</protein>
<dbReference type="Pfam" id="PF00198">
    <property type="entry name" value="2-oxoacid_dh"/>
    <property type="match status" value="1"/>
</dbReference>
<feature type="compositionally biased region" description="Low complexity" evidence="9">
    <location>
        <begin position="83"/>
        <end position="121"/>
    </location>
</feature>
<evidence type="ECO:0000313" key="13">
    <source>
        <dbReference type="Proteomes" id="UP000658278"/>
    </source>
</evidence>
<keyword evidence="13" id="KW-1185">Reference proteome</keyword>
<dbReference type="Pfam" id="PF02817">
    <property type="entry name" value="E3_binding"/>
    <property type="match status" value="1"/>
</dbReference>
<evidence type="ECO:0000256" key="6">
    <source>
        <dbReference type="ARBA" id="ARBA00025211"/>
    </source>
</evidence>
<dbReference type="SUPFAM" id="SSF47005">
    <property type="entry name" value="Peripheral subunit-binding domain of 2-oxo acid dehydrogenase complex"/>
    <property type="match status" value="1"/>
</dbReference>
<dbReference type="GO" id="GO:0045254">
    <property type="term" value="C:pyruvate dehydrogenase complex"/>
    <property type="evidence" value="ECO:0007669"/>
    <property type="project" value="UniProtKB-UniRule"/>
</dbReference>
<feature type="region of interest" description="Disordered" evidence="9">
    <location>
        <begin position="83"/>
        <end position="134"/>
    </location>
</feature>
<gene>
    <name evidence="12" type="ORF">JIN81_06675</name>
</gene>
<dbReference type="Gene3D" id="4.10.320.10">
    <property type="entry name" value="E3-binding domain"/>
    <property type="match status" value="1"/>
</dbReference>
<dbReference type="InterPro" id="IPR036625">
    <property type="entry name" value="E3-bd_dom_sf"/>
</dbReference>
<evidence type="ECO:0000256" key="2">
    <source>
        <dbReference type="ARBA" id="ARBA00011484"/>
    </source>
</evidence>
<dbReference type="FunFam" id="2.40.50.100:FF:000010">
    <property type="entry name" value="Acetyltransferase component of pyruvate dehydrogenase complex"/>
    <property type="match status" value="1"/>
</dbReference>
<evidence type="ECO:0000313" key="12">
    <source>
        <dbReference type="EMBL" id="MBK1826695.1"/>
    </source>
</evidence>
<dbReference type="AlphaFoldDB" id="A0A934RE10"/>
<dbReference type="InterPro" id="IPR003016">
    <property type="entry name" value="2-oxoA_DH_lipoyl-BS"/>
</dbReference>
<dbReference type="EMBL" id="JAENII010000004">
    <property type="protein sequence ID" value="MBK1826695.1"/>
    <property type="molecule type" value="Genomic_DNA"/>
</dbReference>
<evidence type="ECO:0000259" key="10">
    <source>
        <dbReference type="PROSITE" id="PS50968"/>
    </source>
</evidence>
<evidence type="ECO:0000259" key="11">
    <source>
        <dbReference type="PROSITE" id="PS51826"/>
    </source>
</evidence>
<dbReference type="EC" id="2.3.1.12" evidence="8"/>
<comment type="similarity">
    <text evidence="1 8">Belongs to the 2-oxoacid dehydrogenase family.</text>
</comment>
<dbReference type="InterPro" id="IPR006257">
    <property type="entry name" value="LAT1"/>
</dbReference>
<name>A0A934RE10_9BACT</name>
<reference evidence="12" key="1">
    <citation type="submission" date="2021-01" db="EMBL/GenBank/DDBJ databases">
        <title>Modified the classification status of verrucomicrobia.</title>
        <authorList>
            <person name="Feng X."/>
        </authorList>
    </citation>
    <scope>NUCLEOTIDE SEQUENCE</scope>
    <source>
        <strain evidence="12">KCTC 22201</strain>
    </source>
</reference>
<dbReference type="PANTHER" id="PTHR23151:SF90">
    <property type="entry name" value="DIHYDROLIPOYLLYSINE-RESIDUE ACETYLTRANSFERASE COMPONENT OF PYRUVATE DEHYDROGENASE COMPLEX, MITOCHONDRIAL-RELATED"/>
    <property type="match status" value="1"/>
</dbReference>
<keyword evidence="3 8" id="KW-0808">Transferase</keyword>
<dbReference type="GO" id="GO:0004742">
    <property type="term" value="F:dihydrolipoyllysine-residue acetyltransferase activity"/>
    <property type="evidence" value="ECO:0007669"/>
    <property type="project" value="UniProtKB-UniRule"/>
</dbReference>
<comment type="subunit">
    <text evidence="2">Forms a 24-polypeptide structural core with octahedral symmetry.</text>
</comment>
<dbReference type="PANTHER" id="PTHR23151">
    <property type="entry name" value="DIHYDROLIPOAMIDE ACETYL/SUCCINYL-TRANSFERASE-RELATED"/>
    <property type="match status" value="1"/>
</dbReference>
<dbReference type="Gene3D" id="3.30.559.10">
    <property type="entry name" value="Chloramphenicol acetyltransferase-like domain"/>
    <property type="match status" value="1"/>
</dbReference>
<evidence type="ECO:0000256" key="1">
    <source>
        <dbReference type="ARBA" id="ARBA00007317"/>
    </source>
</evidence>
<dbReference type="NCBIfam" id="TIGR01349">
    <property type="entry name" value="PDHac_trf_mito"/>
    <property type="match status" value="1"/>
</dbReference>
<feature type="domain" description="Peripheral subunit-binding (PSBD)" evidence="11">
    <location>
        <begin position="127"/>
        <end position="164"/>
    </location>
</feature>
<dbReference type="RefSeq" id="WP_200277892.1">
    <property type="nucleotide sequence ID" value="NZ_JAENII010000004.1"/>
</dbReference>
<dbReference type="PROSITE" id="PS50968">
    <property type="entry name" value="BIOTINYL_LIPOYL"/>
    <property type="match status" value="1"/>
</dbReference>
<evidence type="ECO:0000256" key="7">
    <source>
        <dbReference type="ARBA" id="ARBA00048370"/>
    </source>
</evidence>
<dbReference type="PROSITE" id="PS51826">
    <property type="entry name" value="PSBD"/>
    <property type="match status" value="1"/>
</dbReference>
<dbReference type="SUPFAM" id="SSF52777">
    <property type="entry name" value="CoA-dependent acyltransferases"/>
    <property type="match status" value="1"/>
</dbReference>
<evidence type="ECO:0000256" key="3">
    <source>
        <dbReference type="ARBA" id="ARBA00022679"/>
    </source>
</evidence>
<dbReference type="InterPro" id="IPR045257">
    <property type="entry name" value="E2/Pdx1"/>
</dbReference>
<evidence type="ECO:0000256" key="8">
    <source>
        <dbReference type="RuleBase" id="RU361137"/>
    </source>
</evidence>
<dbReference type="PROSITE" id="PS00189">
    <property type="entry name" value="LIPOYL"/>
    <property type="match status" value="1"/>
</dbReference>
<dbReference type="Gene3D" id="2.40.50.100">
    <property type="match status" value="1"/>
</dbReference>
<comment type="catalytic activity">
    <reaction evidence="7 8">
        <text>N(6)-[(R)-dihydrolipoyl]-L-lysyl-[protein] + acetyl-CoA = N(6)-[(R)-S(8)-acetyldihydrolipoyl]-L-lysyl-[protein] + CoA</text>
        <dbReference type="Rhea" id="RHEA:17017"/>
        <dbReference type="Rhea" id="RHEA-COMP:10475"/>
        <dbReference type="Rhea" id="RHEA-COMP:10478"/>
        <dbReference type="ChEBI" id="CHEBI:57287"/>
        <dbReference type="ChEBI" id="CHEBI:57288"/>
        <dbReference type="ChEBI" id="CHEBI:83100"/>
        <dbReference type="ChEBI" id="CHEBI:83111"/>
        <dbReference type="EC" id="2.3.1.12"/>
    </reaction>
</comment>
<evidence type="ECO:0000256" key="9">
    <source>
        <dbReference type="SAM" id="MobiDB-lite"/>
    </source>
</evidence>
<evidence type="ECO:0000256" key="5">
    <source>
        <dbReference type="ARBA" id="ARBA00023315"/>
    </source>
</evidence>
<feature type="domain" description="Lipoyl-binding" evidence="10">
    <location>
        <begin position="2"/>
        <end position="77"/>
    </location>
</feature>
<keyword evidence="5 8" id="KW-0012">Acyltransferase</keyword>
<evidence type="ECO:0000256" key="4">
    <source>
        <dbReference type="ARBA" id="ARBA00022823"/>
    </source>
</evidence>
<dbReference type="InterPro" id="IPR001078">
    <property type="entry name" value="2-oxoacid_DH_actylTfrase"/>
</dbReference>
<dbReference type="InterPro" id="IPR023213">
    <property type="entry name" value="CAT-like_dom_sf"/>
</dbReference>
<dbReference type="SUPFAM" id="SSF51230">
    <property type="entry name" value="Single hybrid motif"/>
    <property type="match status" value="1"/>
</dbReference>
<organism evidence="12 13">
    <name type="scientific">Haloferula rosea</name>
    <dbReference type="NCBI Taxonomy" id="490093"/>
    <lineage>
        <taxon>Bacteria</taxon>
        <taxon>Pseudomonadati</taxon>
        <taxon>Verrucomicrobiota</taxon>
        <taxon>Verrucomicrobiia</taxon>
        <taxon>Verrucomicrobiales</taxon>
        <taxon>Verrucomicrobiaceae</taxon>
        <taxon>Haloferula</taxon>
    </lineage>
</organism>
<dbReference type="Pfam" id="PF00364">
    <property type="entry name" value="Biotin_lipoyl"/>
    <property type="match status" value="1"/>
</dbReference>
<proteinExistence type="inferred from homology"/>
<sequence>MAINIEMPKLSDTMTEGTLIKWHKQVGDEVEIGDIIAEVETDKATMEMEAFDEGTLTEVLVQEGDKAPIGSVLAVLDGDDAGAATAPAEAKPAAEEAPAASAEPETAPASSTPAPSAPQSADGERLKSSPLARKIADEKGVDITTVTGSGPGGRIVRADVEAAASGASKPSSQASAAAGLAAAAKSRATTPAPAAAAPAAQAIQPNAKEEDEIVELSSMRKIIAERLLTSKQTIPHFYLHVEVDVAPLMALRKQINAQAEQTHGNKYSVNDFVLKAAINAAQAVPAVNASFAGDSIVQFASVGMSVAIAVEDGLVTPVIKQAETKSLLQISREVKDMAVRARDKKLKPNEFDGGTITVSNLGAWGVESFDAIVNPPQSLIISVGSAIEKPVVKDGQIVPGLRMNVGVSCDHRVVDGAVGAAFLAELKKLLEQPALMLI</sequence>